<proteinExistence type="predicted"/>
<reference evidence="1 2" key="1">
    <citation type="journal article" date="2024" name="Science">
        <title>Giant polyketide synthase enzymes in the biosynthesis of giant marine polyether toxins.</title>
        <authorList>
            <person name="Fallon T.R."/>
            <person name="Shende V.V."/>
            <person name="Wierzbicki I.H."/>
            <person name="Pendleton A.L."/>
            <person name="Watervoot N.F."/>
            <person name="Auber R.P."/>
            <person name="Gonzalez D.J."/>
            <person name="Wisecaver J.H."/>
            <person name="Moore B.S."/>
        </authorList>
    </citation>
    <scope>NUCLEOTIDE SEQUENCE [LARGE SCALE GENOMIC DNA]</scope>
    <source>
        <strain evidence="1 2">12B1</strain>
    </source>
</reference>
<evidence type="ECO:0000313" key="2">
    <source>
        <dbReference type="Proteomes" id="UP001515480"/>
    </source>
</evidence>
<accession>A0AB34IGP9</accession>
<dbReference type="EMBL" id="JBGBPQ010000028">
    <property type="protein sequence ID" value="KAL1496819.1"/>
    <property type="molecule type" value="Genomic_DNA"/>
</dbReference>
<comment type="caution">
    <text evidence="1">The sequence shown here is derived from an EMBL/GenBank/DDBJ whole genome shotgun (WGS) entry which is preliminary data.</text>
</comment>
<protein>
    <submittedName>
        <fullName evidence="1">Uncharacterized protein</fullName>
    </submittedName>
</protein>
<name>A0AB34IGP9_PRYPA</name>
<keyword evidence="2" id="KW-1185">Reference proteome</keyword>
<organism evidence="1 2">
    <name type="scientific">Prymnesium parvum</name>
    <name type="common">Toxic golden alga</name>
    <dbReference type="NCBI Taxonomy" id="97485"/>
    <lineage>
        <taxon>Eukaryota</taxon>
        <taxon>Haptista</taxon>
        <taxon>Haptophyta</taxon>
        <taxon>Prymnesiophyceae</taxon>
        <taxon>Prymnesiales</taxon>
        <taxon>Prymnesiaceae</taxon>
        <taxon>Prymnesium</taxon>
    </lineage>
</organism>
<dbReference type="AlphaFoldDB" id="A0AB34IGP9"/>
<gene>
    <name evidence="1" type="ORF">AB1Y20_014405</name>
</gene>
<dbReference type="Proteomes" id="UP001515480">
    <property type="component" value="Unassembled WGS sequence"/>
</dbReference>
<sequence length="198" mass="21497">MRLVALLLPCAALSLRPTPRPASNHPHRIFGRRSALGLGWVATHGFTPLTAQAYDSVKSAEPTFEELEKKRLARRAQMESSRKRVKPYLDALTSAADGKSFAKAADDLSLWLIGEGKLPEGLDASLIRDLIQDAYKALPMEKYYCEETRTNQGICFTPGPAAEDAYKAVIRELRKASSSKGKGALMSDGVSAANSAAF</sequence>
<evidence type="ECO:0000313" key="1">
    <source>
        <dbReference type="EMBL" id="KAL1496819.1"/>
    </source>
</evidence>